<sequence>MRHRPVLWHHRPGGRTGERARRALAHVAGTSSGGPLDRSLRVTLNFHPDRVLGATSVLTGLARDGAYRSQFETGTSNGGLGAHRGGARWRWEQRLFGRAYDDAAPAERPKYGALDHRRRRIGGAPRFGSAHLRLTEAVLDRSTFCFPDSVSEPTATGTADRFDLLPLVERFDARLRAGELGPAEGGVLDDYVEAHVHGPVELGTDVEAVVLDPSFRGTATEQQAWDLGVPVEWHEGRRLLLEDLQARPDLRGPHVVEVGRRVAAAGVLDAAILGRAALAGGEDPQDLKLLWHCIAVLGRPVGP</sequence>
<protein>
    <recommendedName>
        <fullName evidence="3">DUF3626 domain-containing protein</fullName>
    </recommendedName>
</protein>
<proteinExistence type="predicted"/>
<dbReference type="InterPro" id="IPR022074">
    <property type="entry name" value="DUF3626"/>
</dbReference>
<accession>A0A1H1LQ39</accession>
<evidence type="ECO:0008006" key="3">
    <source>
        <dbReference type="Google" id="ProtNLM"/>
    </source>
</evidence>
<organism evidence="1 2">
    <name type="scientific">Nocardioides scoriae</name>
    <dbReference type="NCBI Taxonomy" id="642780"/>
    <lineage>
        <taxon>Bacteria</taxon>
        <taxon>Bacillati</taxon>
        <taxon>Actinomycetota</taxon>
        <taxon>Actinomycetes</taxon>
        <taxon>Propionibacteriales</taxon>
        <taxon>Nocardioidaceae</taxon>
        <taxon>Nocardioides</taxon>
    </lineage>
</organism>
<evidence type="ECO:0000313" key="2">
    <source>
        <dbReference type="Proteomes" id="UP000198859"/>
    </source>
</evidence>
<dbReference type="AlphaFoldDB" id="A0A1H1LQ39"/>
<name>A0A1H1LQ39_9ACTN</name>
<reference evidence="2" key="1">
    <citation type="submission" date="2016-10" db="EMBL/GenBank/DDBJ databases">
        <authorList>
            <person name="Varghese N."/>
            <person name="Submissions S."/>
        </authorList>
    </citation>
    <scope>NUCLEOTIDE SEQUENCE [LARGE SCALE GENOMIC DNA]</scope>
    <source>
        <strain evidence="2">DSM 22127</strain>
    </source>
</reference>
<dbReference type="EMBL" id="LT629757">
    <property type="protein sequence ID" value="SDR75919.1"/>
    <property type="molecule type" value="Genomic_DNA"/>
</dbReference>
<dbReference type="Proteomes" id="UP000198859">
    <property type="component" value="Chromosome I"/>
</dbReference>
<dbReference type="Pfam" id="PF12294">
    <property type="entry name" value="DUF3626"/>
    <property type="match status" value="2"/>
</dbReference>
<evidence type="ECO:0000313" key="1">
    <source>
        <dbReference type="EMBL" id="SDR75919.1"/>
    </source>
</evidence>
<keyword evidence="2" id="KW-1185">Reference proteome</keyword>
<dbReference type="STRING" id="642780.SAMN04488570_0290"/>
<gene>
    <name evidence="1" type="ORF">SAMN04488570_0290</name>
</gene>